<keyword evidence="4" id="KW-0456">Lyase</keyword>
<dbReference type="GO" id="GO:0005737">
    <property type="term" value="C:cytoplasm"/>
    <property type="evidence" value="ECO:0007669"/>
    <property type="project" value="TreeGrafter"/>
</dbReference>
<dbReference type="UniPathway" id="UPA00535">
    <property type="reaction ID" value="UER00288"/>
</dbReference>
<evidence type="ECO:0000313" key="12">
    <source>
        <dbReference type="Proteomes" id="UP000030645"/>
    </source>
</evidence>
<evidence type="ECO:0000256" key="4">
    <source>
        <dbReference type="ARBA" id="ARBA00023239"/>
    </source>
</evidence>
<dbReference type="PANTHER" id="PTHR11482">
    <property type="entry name" value="ARGININE/DIAMINOPIMELATE/ORNITHINE DECARBOXYLASE"/>
    <property type="match status" value="1"/>
</dbReference>
<evidence type="ECO:0000256" key="1">
    <source>
        <dbReference type="ARBA" id="ARBA00001933"/>
    </source>
</evidence>
<dbReference type="PANTHER" id="PTHR11482:SF6">
    <property type="entry name" value="ORNITHINE DECARBOXYLASE 1-RELATED"/>
    <property type="match status" value="1"/>
</dbReference>
<dbReference type="Proteomes" id="UP000030645">
    <property type="component" value="Unassembled WGS sequence"/>
</dbReference>
<dbReference type="EMBL" id="KE346069">
    <property type="protein sequence ID" value="EXC25434.1"/>
    <property type="molecule type" value="Genomic_DNA"/>
</dbReference>
<evidence type="ECO:0000256" key="7">
    <source>
        <dbReference type="ARBA" id="ARBA00046672"/>
    </source>
</evidence>
<comment type="subunit">
    <text evidence="7">Homodimer. Only the dimer is catalytically active, as the active sites are constructed of residues from both monomers.</text>
</comment>
<dbReference type="InterPro" id="IPR022653">
    <property type="entry name" value="De-COase2_pyr-phos_BS"/>
</dbReference>
<sequence length="421" mass="45587">MESDPKSLQAVMEAPTLSGKVITVFPKDDGFNNFIKSVILKNEVQNTKQPFYVLHLGAVANLMDQWVHSLPEVRPFYAVKCNPDPTLLAAMAALGSGFDCGSRAEIESVLSLGSVGPDRIIFSNPCKMESHIKYAATVGVNLTTFDSLDEVEKIRKWHPQSSLLIRLKSPEDARVQRQASDSKFGALPEEVVPLLRAAQAAQIPVVGVSFHVGTAVKNFRAYAAAIEAAKAAFELATRLGMPQMRVLNIGGGFTAGQGSFEEAASMVRAAIHTYFPDAEPRLNLMAEPGRFFAESAFTLATNIIGKRVRGEAREYWINDGIHGSLAGEVALECGNGNLSRCMPLAGTSKEVFSSTVYGPTCNSLDIVLKGYWLPELVVDDWLIFPNMGAYSSAFKSSFNGFNTSLFSTYVVTDAGSFSSTE</sequence>
<gene>
    <name evidence="11" type="ORF">L484_016817</name>
</gene>
<evidence type="ECO:0000256" key="9">
    <source>
        <dbReference type="PIRSR" id="PIRSR600183-50"/>
    </source>
</evidence>
<dbReference type="PROSITE" id="PS00879">
    <property type="entry name" value="ODR_DC_2_2"/>
    <property type="match status" value="1"/>
</dbReference>
<dbReference type="SUPFAM" id="SSF51419">
    <property type="entry name" value="PLP-binding barrel"/>
    <property type="match status" value="1"/>
</dbReference>
<keyword evidence="12" id="KW-1185">Reference proteome</keyword>
<comment type="catalytic activity">
    <reaction evidence="8">
        <text>L-ornithine + H(+) = putrescine + CO2</text>
        <dbReference type="Rhea" id="RHEA:22964"/>
        <dbReference type="ChEBI" id="CHEBI:15378"/>
        <dbReference type="ChEBI" id="CHEBI:16526"/>
        <dbReference type="ChEBI" id="CHEBI:46911"/>
        <dbReference type="ChEBI" id="CHEBI:326268"/>
        <dbReference type="EC" id="4.1.1.17"/>
    </reaction>
</comment>
<organism evidence="11 12">
    <name type="scientific">Morus notabilis</name>
    <dbReference type="NCBI Taxonomy" id="981085"/>
    <lineage>
        <taxon>Eukaryota</taxon>
        <taxon>Viridiplantae</taxon>
        <taxon>Streptophyta</taxon>
        <taxon>Embryophyta</taxon>
        <taxon>Tracheophyta</taxon>
        <taxon>Spermatophyta</taxon>
        <taxon>Magnoliopsida</taxon>
        <taxon>eudicotyledons</taxon>
        <taxon>Gunneridae</taxon>
        <taxon>Pentapetalae</taxon>
        <taxon>rosids</taxon>
        <taxon>fabids</taxon>
        <taxon>Rosales</taxon>
        <taxon>Moraceae</taxon>
        <taxon>Moreae</taxon>
        <taxon>Morus</taxon>
    </lineage>
</organism>
<dbReference type="PRINTS" id="PR01179">
    <property type="entry name" value="ODADCRBXLASE"/>
</dbReference>
<dbReference type="FunFam" id="3.20.20.10:FF:000005">
    <property type="entry name" value="Ornithine decarboxylase"/>
    <property type="match status" value="1"/>
</dbReference>
<dbReference type="SUPFAM" id="SSF50621">
    <property type="entry name" value="Alanine racemase C-terminal domain-like"/>
    <property type="match status" value="1"/>
</dbReference>
<feature type="active site" description="Proton donor" evidence="9">
    <location>
        <position position="361"/>
    </location>
</feature>
<dbReference type="InterPro" id="IPR022657">
    <property type="entry name" value="De-COase2_CS"/>
</dbReference>
<dbReference type="Gene3D" id="2.40.37.10">
    <property type="entry name" value="Lyase, Ornithine Decarboxylase, Chain A, domain 1"/>
    <property type="match status" value="1"/>
</dbReference>
<dbReference type="CDD" id="cd00622">
    <property type="entry name" value="PLPDE_III_ODC"/>
    <property type="match status" value="1"/>
</dbReference>
<dbReference type="PRINTS" id="PR01182">
    <property type="entry name" value="ORNDCRBXLASE"/>
</dbReference>
<dbReference type="EC" id="4.1.1.17" evidence="6"/>
<comment type="cofactor">
    <cofactor evidence="1 9">
        <name>pyridoxal 5'-phosphate</name>
        <dbReference type="ChEBI" id="CHEBI:597326"/>
    </cofactor>
</comment>
<evidence type="ECO:0000313" key="11">
    <source>
        <dbReference type="EMBL" id="EXC25434.1"/>
    </source>
</evidence>
<dbReference type="InterPro" id="IPR009006">
    <property type="entry name" value="Ala_racemase/Decarboxylase_C"/>
</dbReference>
<dbReference type="Pfam" id="PF02784">
    <property type="entry name" value="Orn_Arg_deC_N"/>
    <property type="match status" value="1"/>
</dbReference>
<dbReference type="InterPro" id="IPR000183">
    <property type="entry name" value="Orn/DAP/Arg_de-COase"/>
</dbReference>
<dbReference type="eggNOG" id="KOG0622">
    <property type="taxonomic scope" value="Eukaryota"/>
</dbReference>
<dbReference type="InterPro" id="IPR022644">
    <property type="entry name" value="De-COase2_N"/>
</dbReference>
<feature type="domain" description="Orn/DAP/Arg decarboxylase 2 N-terminal" evidence="10">
    <location>
        <begin position="57"/>
        <end position="293"/>
    </location>
</feature>
<reference evidence="12" key="1">
    <citation type="submission" date="2013-01" db="EMBL/GenBank/DDBJ databases">
        <title>Draft Genome Sequence of a Mulberry Tree, Morus notabilis C.K. Schneid.</title>
        <authorList>
            <person name="He N."/>
            <person name="Zhao S."/>
        </authorList>
    </citation>
    <scope>NUCLEOTIDE SEQUENCE</scope>
</reference>
<evidence type="ECO:0000256" key="3">
    <source>
        <dbReference type="ARBA" id="ARBA00022898"/>
    </source>
</evidence>
<dbReference type="GO" id="GO:0004586">
    <property type="term" value="F:ornithine decarboxylase activity"/>
    <property type="evidence" value="ECO:0007669"/>
    <property type="project" value="UniProtKB-EC"/>
</dbReference>
<evidence type="ECO:0000256" key="5">
    <source>
        <dbReference type="ARBA" id="ARBA00034115"/>
    </source>
</evidence>
<proteinExistence type="inferred from homology"/>
<accession>W9S4H4</accession>
<feature type="modified residue" description="N6-(pyridoxal phosphate)lysine" evidence="9">
    <location>
        <position position="80"/>
    </location>
</feature>
<dbReference type="PROSITE" id="PS00878">
    <property type="entry name" value="ODR_DC_2_1"/>
    <property type="match status" value="1"/>
</dbReference>
<evidence type="ECO:0000256" key="8">
    <source>
        <dbReference type="ARBA" id="ARBA00049127"/>
    </source>
</evidence>
<dbReference type="Gene3D" id="3.20.20.10">
    <property type="entry name" value="Alanine racemase"/>
    <property type="match status" value="1"/>
</dbReference>
<evidence type="ECO:0000256" key="6">
    <source>
        <dbReference type="ARBA" id="ARBA00034138"/>
    </source>
</evidence>
<keyword evidence="3 9" id="KW-0663">Pyridoxal phosphate</keyword>
<evidence type="ECO:0000256" key="2">
    <source>
        <dbReference type="ARBA" id="ARBA00008872"/>
    </source>
</evidence>
<dbReference type="OrthoDB" id="5034579at2759"/>
<protein>
    <recommendedName>
        <fullName evidence="6">ornithine decarboxylase</fullName>
        <ecNumber evidence="6">4.1.1.17</ecNumber>
    </recommendedName>
</protein>
<dbReference type="STRING" id="981085.W9S4H4"/>
<dbReference type="KEGG" id="mnt:21399851"/>
<evidence type="ECO:0000259" key="10">
    <source>
        <dbReference type="Pfam" id="PF02784"/>
    </source>
</evidence>
<dbReference type="InterPro" id="IPR002433">
    <property type="entry name" value="Orn_de-COase"/>
</dbReference>
<comment type="pathway">
    <text evidence="5">Amine and polyamine biosynthesis; putrescine biosynthesis via L-ornithine pathway; putrescine from L-ornithine: step 1/1.</text>
</comment>
<dbReference type="GO" id="GO:0033387">
    <property type="term" value="P:putrescine biosynthetic process from arginine, via ornithine"/>
    <property type="evidence" value="ECO:0007669"/>
    <property type="project" value="UniProtKB-UniPathway"/>
</dbReference>
<dbReference type="InterPro" id="IPR029066">
    <property type="entry name" value="PLP-binding_barrel"/>
</dbReference>
<dbReference type="AlphaFoldDB" id="W9S4H4"/>
<comment type="similarity">
    <text evidence="2">Belongs to the Orn/Lys/Arg decarboxylase class-II family.</text>
</comment>
<name>W9S4H4_9ROSA</name>